<reference evidence="8 9" key="1">
    <citation type="submission" date="2012-09" db="EMBL/GenBank/DDBJ databases">
        <title>Draft Genome Sequences of 6 Strains from Genus Thauera.</title>
        <authorList>
            <person name="Liu B."/>
            <person name="Shapleigh J.P."/>
            <person name="Frostegard A.H."/>
        </authorList>
    </citation>
    <scope>NUCLEOTIDE SEQUENCE [LARGE SCALE GENOMIC DNA]</scope>
    <source>
        <strain evidence="9">47Lol / DSM 12138</strain>
    </source>
</reference>
<protein>
    <submittedName>
        <fullName evidence="8">Transport protein</fullName>
    </submittedName>
</protein>
<feature type="transmembrane region" description="Helical" evidence="6">
    <location>
        <begin position="20"/>
        <end position="42"/>
    </location>
</feature>
<proteinExistence type="predicted"/>
<evidence type="ECO:0000256" key="5">
    <source>
        <dbReference type="ARBA" id="ARBA00023136"/>
    </source>
</evidence>
<keyword evidence="9" id="KW-1185">Reference proteome</keyword>
<dbReference type="SUPFAM" id="SSF82866">
    <property type="entry name" value="Multidrug efflux transporter AcrB transmembrane domain"/>
    <property type="match status" value="2"/>
</dbReference>
<feature type="transmembrane region" description="Helical" evidence="6">
    <location>
        <begin position="650"/>
        <end position="672"/>
    </location>
</feature>
<keyword evidence="4 6" id="KW-1133">Transmembrane helix</keyword>
<feature type="transmembrane region" description="Helical" evidence="6">
    <location>
        <begin position="754"/>
        <end position="777"/>
    </location>
</feature>
<evidence type="ECO:0000256" key="6">
    <source>
        <dbReference type="SAM" id="Phobius"/>
    </source>
</evidence>
<comment type="caution">
    <text evidence="8">The sequence shown here is derived from an EMBL/GenBank/DDBJ whole genome shotgun (WGS) entry which is preliminary data.</text>
</comment>
<evidence type="ECO:0000259" key="7">
    <source>
        <dbReference type="Pfam" id="PF03176"/>
    </source>
</evidence>
<feature type="transmembrane region" description="Helical" evidence="6">
    <location>
        <begin position="718"/>
        <end position="742"/>
    </location>
</feature>
<dbReference type="InterPro" id="IPR050545">
    <property type="entry name" value="Mycobact_MmpL"/>
</dbReference>
<keyword evidence="2" id="KW-1003">Cell membrane</keyword>
<gene>
    <name evidence="8" type="ORF">C666_16240</name>
</gene>
<dbReference type="AlphaFoldDB" id="N6Y0G0"/>
<feature type="transmembrane region" description="Helical" evidence="6">
    <location>
        <begin position="227"/>
        <end position="250"/>
    </location>
</feature>
<dbReference type="OrthoDB" id="9176717at2"/>
<feature type="domain" description="Membrane transport protein MMPL" evidence="7">
    <location>
        <begin position="576"/>
        <end position="776"/>
    </location>
</feature>
<name>N6Y0G0_THAL4</name>
<evidence type="ECO:0000256" key="3">
    <source>
        <dbReference type="ARBA" id="ARBA00022692"/>
    </source>
</evidence>
<evidence type="ECO:0000256" key="1">
    <source>
        <dbReference type="ARBA" id="ARBA00004651"/>
    </source>
</evidence>
<dbReference type="PANTHER" id="PTHR33406">
    <property type="entry name" value="MEMBRANE PROTEIN MJ1562-RELATED"/>
    <property type="match status" value="1"/>
</dbReference>
<feature type="transmembrane region" description="Helical" evidence="6">
    <location>
        <begin position="413"/>
        <end position="432"/>
    </location>
</feature>
<feature type="transmembrane region" description="Helical" evidence="6">
    <location>
        <begin position="678"/>
        <end position="697"/>
    </location>
</feature>
<evidence type="ECO:0000313" key="8">
    <source>
        <dbReference type="EMBL" id="ENO84970.1"/>
    </source>
</evidence>
<evidence type="ECO:0000256" key="4">
    <source>
        <dbReference type="ARBA" id="ARBA00022989"/>
    </source>
</evidence>
<evidence type="ECO:0000313" key="9">
    <source>
        <dbReference type="Proteomes" id="UP000013232"/>
    </source>
</evidence>
<dbReference type="eggNOG" id="COG1033">
    <property type="taxonomic scope" value="Bacteria"/>
</dbReference>
<feature type="transmembrane region" description="Helical" evidence="6">
    <location>
        <begin position="626"/>
        <end position="643"/>
    </location>
</feature>
<evidence type="ECO:0000256" key="2">
    <source>
        <dbReference type="ARBA" id="ARBA00022475"/>
    </source>
</evidence>
<dbReference type="Gene3D" id="1.20.1640.10">
    <property type="entry name" value="Multidrug efflux transporter AcrB transmembrane domain"/>
    <property type="match status" value="2"/>
</dbReference>
<feature type="transmembrane region" description="Helical" evidence="6">
    <location>
        <begin position="363"/>
        <end position="383"/>
    </location>
</feature>
<dbReference type="EMBL" id="AMXE01000088">
    <property type="protein sequence ID" value="ENO84970.1"/>
    <property type="molecule type" value="Genomic_DNA"/>
</dbReference>
<keyword evidence="5 6" id="KW-0472">Membrane</keyword>
<comment type="subcellular location">
    <subcellularLocation>
        <location evidence="1">Cell membrane</location>
        <topology evidence="1">Multi-pass membrane protein</topology>
    </subcellularLocation>
</comment>
<dbReference type="RefSeq" id="WP_004343592.1">
    <property type="nucleotide sequence ID" value="NZ_AMXE01000088.1"/>
</dbReference>
<dbReference type="GO" id="GO:0005886">
    <property type="term" value="C:plasma membrane"/>
    <property type="evidence" value="ECO:0007669"/>
    <property type="project" value="UniProtKB-SubCell"/>
</dbReference>
<sequence length="795" mass="86224">MVSKLRHSITHRLHIAEAWIFANPKIVLALILLGTLLFSLALPRLRVFTDFSDLLPQNHSYIQTYNRLKENFGGANMVVMAVEVEQGTIFNDRTLRLIHEATQGVDSLPGVNHNLVSSLTHRTARKIFLDEQGGFASESYYDPQKPDRTVAELEQLKKDVIANPTMYGLLVSPDLKAALVKAQLNEGGIDYPATFAALQQVREDLATPGHRIHVTGNPVLTGWVYTYLGQIIEIMVFTLLLLALLLIVYFRRLYGIALPMLGIALSTIWGLGFMALMGINLEPLSLPIPFLIAARATSHGVQLVARYYEELAIVKNGQQAARNALDALFRPGSLAIIVDAVGLAVLVLGAAPFNHKLGIAAGFWGISVIFTVHFMVPLALSVLPAPRRTDNTNAFMPAILGGAMAKTGGTDGGARSILALTLIGALGGLYLLGQIKMGDTEPGSPLLHRHHDYNVSTTAINERFPGSEELHVLARTDEPGGIKRPEVMAAIERFQAHMMSDPALGGTKALPGVLRVVNKLTHNDDPRWMQLPDSADEIGGLMFAYMASSPIPGALKEFVNAREDEANIVFYYKDHQADTIDRVVALAEEGARRIEAEVPGLYIELGGGIIGVTAAANQALHTDHLIIIPAVMLFAFLIVSVYYSSLHAGWLMVLPMLFATLMTYAYMGAIGIGISVNTVPVIAVGVGVGIDYAVYFMDRIREEYAVLGDMKQAVVKAVATTGSAVSFTAATLIAGVVLWIFMSDLKFQSDAALLLVYMLVVNAIAAVLIVPSWCVVFKPKFVTAAHYDEDGVLEV</sequence>
<accession>N6Y0G0</accession>
<feature type="transmembrane region" description="Helical" evidence="6">
    <location>
        <begin position="332"/>
        <end position="351"/>
    </location>
</feature>
<dbReference type="STRING" id="1123367.GCA_000621305_02961"/>
<keyword evidence="3 6" id="KW-0812">Transmembrane</keyword>
<feature type="domain" description="Membrane transport protein MMPL" evidence="7">
    <location>
        <begin position="156"/>
        <end position="372"/>
    </location>
</feature>
<dbReference type="Pfam" id="PF03176">
    <property type="entry name" value="MMPL"/>
    <property type="match status" value="2"/>
</dbReference>
<organism evidence="8 9">
    <name type="scientific">Thauera linaloolentis (strain DSM 12138 / JCM 21573 / CCUG 41526 / CIP 105981 / IAM 15112 / NBRC 102519 / 47Lol)</name>
    <dbReference type="NCBI Taxonomy" id="1123367"/>
    <lineage>
        <taxon>Bacteria</taxon>
        <taxon>Pseudomonadati</taxon>
        <taxon>Pseudomonadota</taxon>
        <taxon>Betaproteobacteria</taxon>
        <taxon>Rhodocyclales</taxon>
        <taxon>Zoogloeaceae</taxon>
        <taxon>Thauera</taxon>
    </lineage>
</organism>
<feature type="transmembrane region" description="Helical" evidence="6">
    <location>
        <begin position="601"/>
        <end position="620"/>
    </location>
</feature>
<dbReference type="InterPro" id="IPR004869">
    <property type="entry name" value="MMPL_dom"/>
</dbReference>
<dbReference type="PANTHER" id="PTHR33406:SF10">
    <property type="entry name" value="SSD DOMAIN-CONTAINING PROTEIN"/>
    <property type="match status" value="1"/>
</dbReference>
<dbReference type="Proteomes" id="UP000013232">
    <property type="component" value="Unassembled WGS sequence"/>
</dbReference>
<feature type="transmembrane region" description="Helical" evidence="6">
    <location>
        <begin position="257"/>
        <end position="279"/>
    </location>
</feature>